<sequence>IDQNMSTKHKSYMVKQKLEIISKAKETSNKAAIQIFSVDYSQAMKKTGSHVFLQSWLIELNFPHSNFQKQKTSLSIPHSIETKSEEQIVILVDDEENYPIVYIENLLEY</sequence>
<keyword evidence="2" id="KW-1185">Reference proteome</keyword>
<dbReference type="EMBL" id="CAJVQC010025774">
    <property type="protein sequence ID" value="CAG8731047.1"/>
    <property type="molecule type" value="Genomic_DNA"/>
</dbReference>
<comment type="caution">
    <text evidence="1">The sequence shown here is derived from an EMBL/GenBank/DDBJ whole genome shotgun (WGS) entry which is preliminary data.</text>
</comment>
<protein>
    <submittedName>
        <fullName evidence="1">17217_t:CDS:1</fullName>
    </submittedName>
</protein>
<proteinExistence type="predicted"/>
<dbReference type="Proteomes" id="UP000789920">
    <property type="component" value="Unassembled WGS sequence"/>
</dbReference>
<evidence type="ECO:0000313" key="1">
    <source>
        <dbReference type="EMBL" id="CAG8731047.1"/>
    </source>
</evidence>
<reference evidence="1" key="1">
    <citation type="submission" date="2021-06" db="EMBL/GenBank/DDBJ databases">
        <authorList>
            <person name="Kallberg Y."/>
            <person name="Tangrot J."/>
            <person name="Rosling A."/>
        </authorList>
    </citation>
    <scope>NUCLEOTIDE SEQUENCE</scope>
    <source>
        <strain evidence="1">MA461A</strain>
    </source>
</reference>
<evidence type="ECO:0000313" key="2">
    <source>
        <dbReference type="Proteomes" id="UP000789920"/>
    </source>
</evidence>
<name>A0ACA9Q2I4_9GLOM</name>
<feature type="non-terminal residue" evidence="1">
    <location>
        <position position="109"/>
    </location>
</feature>
<gene>
    <name evidence="1" type="ORF">RPERSI_LOCUS12162</name>
</gene>
<organism evidence="1 2">
    <name type="scientific">Racocetra persica</name>
    <dbReference type="NCBI Taxonomy" id="160502"/>
    <lineage>
        <taxon>Eukaryota</taxon>
        <taxon>Fungi</taxon>
        <taxon>Fungi incertae sedis</taxon>
        <taxon>Mucoromycota</taxon>
        <taxon>Glomeromycotina</taxon>
        <taxon>Glomeromycetes</taxon>
        <taxon>Diversisporales</taxon>
        <taxon>Gigasporaceae</taxon>
        <taxon>Racocetra</taxon>
    </lineage>
</organism>
<feature type="non-terminal residue" evidence="1">
    <location>
        <position position="1"/>
    </location>
</feature>
<accession>A0ACA9Q2I4</accession>